<evidence type="ECO:0008006" key="5">
    <source>
        <dbReference type="Google" id="ProtNLM"/>
    </source>
</evidence>
<dbReference type="EMBL" id="FOJO01000005">
    <property type="protein sequence ID" value="SFA47439.1"/>
    <property type="molecule type" value="Genomic_DNA"/>
</dbReference>
<gene>
    <name evidence="3" type="ORF">SAMN04487972_10579</name>
</gene>
<evidence type="ECO:0000256" key="2">
    <source>
        <dbReference type="SAM" id="SignalP"/>
    </source>
</evidence>
<reference evidence="3 4" key="1">
    <citation type="submission" date="2016-10" db="EMBL/GenBank/DDBJ databases">
        <authorList>
            <person name="de Groot N.N."/>
        </authorList>
    </citation>
    <scope>NUCLEOTIDE SEQUENCE [LARGE SCALE GENOMIC DNA]</scope>
    <source>
        <strain evidence="3 4">CGMCC 1.6117</strain>
    </source>
</reference>
<feature type="signal peptide" evidence="2">
    <location>
        <begin position="1"/>
        <end position="24"/>
    </location>
</feature>
<feature type="chain" id="PRO_5010340241" description="Sel1 repeat-containing protein" evidence="2">
    <location>
        <begin position="25"/>
        <end position="529"/>
    </location>
</feature>
<keyword evidence="2" id="KW-0732">Signal</keyword>
<sequence length="529" mass="54250">MSRLSGYLATGTAIAMLLAAGAHAETAPASAGILSPAGLAGGLLRGAIAYGRVVADIRYGGLVIDGQRGGLVLRDLEIAAPGGNENCRISLDRLQITGLSFWAQEETRTHVAASGLSIATNCFGPNALMIGTVTGSDRIPLDSLTLDLRQSSASGALLADIEAISPGIARIEGSADFSYVSMYSPDFFEKLAAGGPGNRFDPGSPPSAPGNEGGAEPQQIGTPTPEFGLRGTLRAAHVSVEDLGVWERLGVFLPPDATRPEATLALLTAEPGTALRELQQDLADSLTAFLAEPGRITAEIRPAAPIAFDTTGMAGPEEAAALFRPTVTNGLPTPPLPLIADPGDQDDPRRLGLALAEGRGLPQNTRRAIELLTPLQQDGEVALTLARLLAESDAATAYGHAQTAASLDAPGAASVLDRIEALLPTGQLLAAQIPADSDPPAGAFASAVALRDAAMALEQGDGVARGYAMAWRLAAPAAGAGDGAAQALLARLEARFGTDPAWIEARDRAADLALNDWTEQDLAARLAGN</sequence>
<protein>
    <recommendedName>
        <fullName evidence="5">Sel1 repeat-containing protein</fullName>
    </recommendedName>
</protein>
<dbReference type="OrthoDB" id="7802477at2"/>
<evidence type="ECO:0000313" key="3">
    <source>
        <dbReference type="EMBL" id="SFA47439.1"/>
    </source>
</evidence>
<accession>A0A1I0T6R9</accession>
<dbReference type="Proteomes" id="UP000182312">
    <property type="component" value="Unassembled WGS sequence"/>
</dbReference>
<feature type="region of interest" description="Disordered" evidence="1">
    <location>
        <begin position="194"/>
        <end position="227"/>
    </location>
</feature>
<dbReference type="RefSeq" id="WP_074948042.1">
    <property type="nucleotide sequence ID" value="NZ_FOJO01000005.1"/>
</dbReference>
<name>A0A1I0T6R9_9RHOB</name>
<evidence type="ECO:0000256" key="1">
    <source>
        <dbReference type="SAM" id="MobiDB-lite"/>
    </source>
</evidence>
<dbReference type="AlphaFoldDB" id="A0A1I0T6R9"/>
<organism evidence="3 4">
    <name type="scientific">Paracoccus halophilus</name>
    <dbReference type="NCBI Taxonomy" id="376733"/>
    <lineage>
        <taxon>Bacteria</taxon>
        <taxon>Pseudomonadati</taxon>
        <taxon>Pseudomonadota</taxon>
        <taxon>Alphaproteobacteria</taxon>
        <taxon>Rhodobacterales</taxon>
        <taxon>Paracoccaceae</taxon>
        <taxon>Paracoccus</taxon>
    </lineage>
</organism>
<proteinExistence type="predicted"/>
<evidence type="ECO:0000313" key="4">
    <source>
        <dbReference type="Proteomes" id="UP000182312"/>
    </source>
</evidence>